<dbReference type="Proteomes" id="UP001432046">
    <property type="component" value="Chromosome"/>
</dbReference>
<dbReference type="Pfam" id="PF01541">
    <property type="entry name" value="GIY-YIG"/>
    <property type="match status" value="1"/>
</dbReference>
<dbReference type="SUPFAM" id="SSF82771">
    <property type="entry name" value="GIY-YIG endonuclease"/>
    <property type="match status" value="1"/>
</dbReference>
<evidence type="ECO:0000313" key="2">
    <source>
        <dbReference type="EMBL" id="WXC80815.1"/>
    </source>
</evidence>
<reference evidence="2" key="1">
    <citation type="journal article" date="2021" name="Int. J. Syst. Evol. Microbiol.">
        <title>Bradyrhizobium septentrionale sp. nov. (sv. septentrionale) and Bradyrhizobium quebecense sp. nov. (sv. septentrionale) associated with legumes native to Canada possess rearranged symbiosis genes and numerous insertion sequences.</title>
        <authorList>
            <person name="Bromfield E.S.P."/>
            <person name="Cloutier S."/>
        </authorList>
    </citation>
    <scope>NUCLEOTIDE SEQUENCE</scope>
    <source>
        <strain evidence="2">5S5</strain>
    </source>
</reference>
<evidence type="ECO:0000259" key="1">
    <source>
        <dbReference type="PROSITE" id="PS50164"/>
    </source>
</evidence>
<reference evidence="2" key="2">
    <citation type="submission" date="2024-03" db="EMBL/GenBank/DDBJ databases">
        <authorList>
            <person name="Bromfield E.S.P."/>
            <person name="Cloutier S."/>
        </authorList>
    </citation>
    <scope>NUCLEOTIDE SEQUENCE</scope>
    <source>
        <strain evidence="2">5S5</strain>
    </source>
</reference>
<dbReference type="InterPro" id="IPR035901">
    <property type="entry name" value="GIY-YIG_endonuc_sf"/>
</dbReference>
<name>A0ABZ2P1I8_9BRAD</name>
<protein>
    <submittedName>
        <fullName evidence="2">GIY-YIG nuclease family protein</fullName>
    </submittedName>
</protein>
<dbReference type="EMBL" id="CP147711">
    <property type="protein sequence ID" value="WXC80815.1"/>
    <property type="molecule type" value="Genomic_DNA"/>
</dbReference>
<organism evidence="2 3">
    <name type="scientific">Bradyrhizobium septentrionale</name>
    <dbReference type="NCBI Taxonomy" id="1404411"/>
    <lineage>
        <taxon>Bacteria</taxon>
        <taxon>Pseudomonadati</taxon>
        <taxon>Pseudomonadota</taxon>
        <taxon>Alphaproteobacteria</taxon>
        <taxon>Hyphomicrobiales</taxon>
        <taxon>Nitrobacteraceae</taxon>
        <taxon>Bradyrhizobium</taxon>
    </lineage>
</organism>
<dbReference type="CDD" id="cd00719">
    <property type="entry name" value="GIY-YIG_SF"/>
    <property type="match status" value="1"/>
</dbReference>
<accession>A0ABZ2P1I8</accession>
<dbReference type="PROSITE" id="PS50164">
    <property type="entry name" value="GIY_YIG"/>
    <property type="match status" value="1"/>
</dbReference>
<keyword evidence="3" id="KW-1185">Reference proteome</keyword>
<evidence type="ECO:0000313" key="3">
    <source>
        <dbReference type="Proteomes" id="UP001432046"/>
    </source>
</evidence>
<proteinExistence type="predicted"/>
<dbReference type="InterPro" id="IPR000305">
    <property type="entry name" value="GIY-YIG_endonuc"/>
</dbReference>
<dbReference type="RefSeq" id="WP_338834113.1">
    <property type="nucleotide sequence ID" value="NZ_CP147711.1"/>
</dbReference>
<gene>
    <name evidence="2" type="ORF">WDK88_03990</name>
</gene>
<sequence length="112" mass="12946">MNIALLTPQPTNRVTFKRSHERFVPDTPGCYVLTTFSGEVLYVGLTDNLRRRMDQHLDNPEKTGETKLGRAVVFHWVATSDTFKVERTWMNIHIQHEGAWPLLNKMYSPTST</sequence>
<feature type="domain" description="GIY-YIG" evidence="1">
    <location>
        <begin position="26"/>
        <end position="105"/>
    </location>
</feature>
<dbReference type="Gene3D" id="3.40.1440.10">
    <property type="entry name" value="GIY-YIG endonuclease"/>
    <property type="match status" value="1"/>
</dbReference>